<proteinExistence type="inferred from homology"/>
<dbReference type="HAMAP" id="MF_02034">
    <property type="entry name" value="EgtA"/>
    <property type="match status" value="1"/>
</dbReference>
<dbReference type="GO" id="GO:0006750">
    <property type="term" value="P:glutathione biosynthetic process"/>
    <property type="evidence" value="ECO:0007669"/>
    <property type="project" value="UniProtKB-UniRule"/>
</dbReference>
<dbReference type="PANTHER" id="PTHR34378">
    <property type="entry name" value="GLUTAMATE--CYSTEINE LIGASE, CHLOROPLASTIC"/>
    <property type="match status" value="1"/>
</dbReference>
<dbReference type="RefSeq" id="WP_200313797.1">
    <property type="nucleotide sequence ID" value="NZ_JAENJH010000001.1"/>
</dbReference>
<dbReference type="InterPro" id="IPR017809">
    <property type="entry name" value="EgtA_Actinobacteria"/>
</dbReference>
<evidence type="ECO:0000256" key="3">
    <source>
        <dbReference type="ARBA" id="ARBA00022840"/>
    </source>
</evidence>
<dbReference type="GO" id="GO:0004357">
    <property type="term" value="F:glutamate-cysteine ligase activity"/>
    <property type="evidence" value="ECO:0007669"/>
    <property type="project" value="UniProtKB-UniRule"/>
</dbReference>
<gene>
    <name evidence="5" type="primary">egtA</name>
    <name evidence="7" type="ORF">JHE00_01035</name>
</gene>
<keyword evidence="1 5" id="KW-0436">Ligase</keyword>
<dbReference type="InterPro" id="IPR035434">
    <property type="entry name" value="GCL_bact_plant"/>
</dbReference>
<evidence type="ECO:0000313" key="7">
    <source>
        <dbReference type="EMBL" id="MBK1782890.1"/>
    </source>
</evidence>
<evidence type="ECO:0000256" key="4">
    <source>
        <dbReference type="ARBA" id="ARBA00048819"/>
    </source>
</evidence>
<dbReference type="EC" id="6.3.2.2" evidence="5"/>
<protein>
    <recommendedName>
        <fullName evidence="5">Glutamate--cysteine ligase EgtA</fullName>
        <ecNumber evidence="5">6.3.2.2</ecNumber>
    </recommendedName>
    <alternativeName>
        <fullName evidence="5">Gamma-glutamylcysteine synthase</fullName>
        <shortName evidence="5">GCS</shortName>
        <shortName evidence="5">Gamma-ECS</shortName>
    </alternativeName>
</protein>
<dbReference type="PANTHER" id="PTHR34378:SF1">
    <property type="entry name" value="GLUTAMATE--CYSTEINE LIGASE, CHLOROPLASTIC"/>
    <property type="match status" value="1"/>
</dbReference>
<evidence type="ECO:0000256" key="6">
    <source>
        <dbReference type="PIRNR" id="PIRNR017901"/>
    </source>
</evidence>
<organism evidence="7 8">
    <name type="scientific">Prauserella cavernicola</name>
    <dbReference type="NCBI Taxonomy" id="2800127"/>
    <lineage>
        <taxon>Bacteria</taxon>
        <taxon>Bacillati</taxon>
        <taxon>Actinomycetota</taxon>
        <taxon>Actinomycetes</taxon>
        <taxon>Pseudonocardiales</taxon>
        <taxon>Pseudonocardiaceae</taxon>
        <taxon>Prauserella</taxon>
    </lineage>
</organism>
<dbReference type="SUPFAM" id="SSF55931">
    <property type="entry name" value="Glutamine synthetase/guanido kinase"/>
    <property type="match status" value="1"/>
</dbReference>
<accession>A0A934V3D9</accession>
<dbReference type="Proteomes" id="UP000635245">
    <property type="component" value="Unassembled WGS sequence"/>
</dbReference>
<dbReference type="PIRSF" id="PIRSF017901">
    <property type="entry name" value="GCL"/>
    <property type="match status" value="1"/>
</dbReference>
<dbReference type="AlphaFoldDB" id="A0A934V3D9"/>
<dbReference type="GO" id="GO:0005524">
    <property type="term" value="F:ATP binding"/>
    <property type="evidence" value="ECO:0007669"/>
    <property type="project" value="UniProtKB-UniRule"/>
</dbReference>
<comment type="similarity">
    <text evidence="5 6">Belongs to the glutamate--cysteine ligase type 2 family. EgtA subfamily.</text>
</comment>
<keyword evidence="8" id="KW-1185">Reference proteome</keyword>
<dbReference type="InterPro" id="IPR014746">
    <property type="entry name" value="Gln_synth/guanido_kin_cat_dom"/>
</dbReference>
<evidence type="ECO:0000313" key="8">
    <source>
        <dbReference type="Proteomes" id="UP000635245"/>
    </source>
</evidence>
<evidence type="ECO:0000256" key="2">
    <source>
        <dbReference type="ARBA" id="ARBA00022741"/>
    </source>
</evidence>
<evidence type="ECO:0000256" key="5">
    <source>
        <dbReference type="HAMAP-Rule" id="MF_02034"/>
    </source>
</evidence>
<keyword evidence="2 5" id="KW-0547">Nucleotide-binding</keyword>
<dbReference type="GO" id="GO:0052699">
    <property type="term" value="P:ergothioneine biosynthetic process"/>
    <property type="evidence" value="ECO:0007669"/>
    <property type="project" value="UniProtKB-UniRule"/>
</dbReference>
<keyword evidence="3 5" id="KW-0067">ATP-binding</keyword>
<name>A0A934V3D9_9PSEU</name>
<dbReference type="Gene3D" id="3.30.590.20">
    <property type="match status" value="1"/>
</dbReference>
<comment type="catalytic activity">
    <reaction evidence="4 5 6">
        <text>L-cysteine + L-glutamate + ATP = gamma-L-glutamyl-L-cysteine + ADP + phosphate + H(+)</text>
        <dbReference type="Rhea" id="RHEA:13285"/>
        <dbReference type="ChEBI" id="CHEBI:15378"/>
        <dbReference type="ChEBI" id="CHEBI:29985"/>
        <dbReference type="ChEBI" id="CHEBI:30616"/>
        <dbReference type="ChEBI" id="CHEBI:35235"/>
        <dbReference type="ChEBI" id="CHEBI:43474"/>
        <dbReference type="ChEBI" id="CHEBI:58173"/>
        <dbReference type="ChEBI" id="CHEBI:456216"/>
        <dbReference type="EC" id="6.3.2.2"/>
    </reaction>
</comment>
<comment type="pathway">
    <text evidence="5">Amino-acid biosynthesis; ergothioneine biosynthesis.</text>
</comment>
<dbReference type="InterPro" id="IPR006336">
    <property type="entry name" value="GCS2"/>
</dbReference>
<comment type="caution">
    <text evidence="7">The sequence shown here is derived from an EMBL/GenBank/DDBJ whole genome shotgun (WGS) entry which is preliminary data.</text>
</comment>
<comment type="function">
    <text evidence="5">Catalyzes the synthesis of gamma-glutamylcysteine (gamma-GC). This compound is used as substrate for the biosynthesis of the low-molecular thiol compound ergothioneine.</text>
</comment>
<dbReference type="Pfam" id="PF04107">
    <property type="entry name" value="GCS2"/>
    <property type="match status" value="1"/>
</dbReference>
<reference evidence="7" key="1">
    <citation type="submission" date="2020-12" db="EMBL/GenBank/DDBJ databases">
        <title>Prauserella sp. ASG 168, a novel actinomycete isolated from cave rock.</title>
        <authorList>
            <person name="Suriyachadkun C."/>
        </authorList>
    </citation>
    <scope>NUCLEOTIDE SEQUENCE</scope>
    <source>
        <strain evidence="7">ASG 168</strain>
    </source>
</reference>
<evidence type="ECO:0000256" key="1">
    <source>
        <dbReference type="ARBA" id="ARBA00022598"/>
    </source>
</evidence>
<dbReference type="EMBL" id="JAENJH010000001">
    <property type="protein sequence ID" value="MBK1782890.1"/>
    <property type="molecule type" value="Genomic_DNA"/>
</dbReference>
<sequence>MTAVRVPPHSRRHRHDGAAAADVAARKVASRAEGEAYVASVCFKHGPPRLLGVELEYLVHDTGDPSRPLEPDRLAAALGPHTPRTLRQDSPALPLPGGSSLTLEPGCQVEISTAPQPSLRDLASVAGLDLAYVTDLLALGGLRLHPHAIDAHREPRRVLQTERYAAMERRFTPIGPGGLTMMCSTAAVQVCLDAGEASDIPARWAAVHALGPVLMALFANSRVHAGADTGHASARMRAVLDTENARTYAAGPDRDPAAAWATRVLDTPLMVVPRADGPWDAPDGLTFADWIEGHGPADVLGPPTTADLDYHLSTMFTPVRPHGYLEIRYLDAQPPATWLHPVALLTALLHRPSTVDKVLELCEPVAACWSEAACHGLADPRLLRAARAVADLGCAELTAFDLSADTIADIAYAVQRRVRRRGGDRA</sequence>